<keyword evidence="1" id="KW-0808">Transferase</keyword>
<keyword evidence="3" id="KW-0418">Kinase</keyword>
<gene>
    <name evidence="6" type="ORF">ACFFRI_20730</name>
</gene>
<evidence type="ECO:0000256" key="1">
    <source>
        <dbReference type="ARBA" id="ARBA00022679"/>
    </source>
</evidence>
<evidence type="ECO:0000256" key="4">
    <source>
        <dbReference type="ARBA" id="ARBA00022840"/>
    </source>
</evidence>
<evidence type="ECO:0000256" key="3">
    <source>
        <dbReference type="ARBA" id="ARBA00022777"/>
    </source>
</evidence>
<dbReference type="EMBL" id="JBHMDG010000034">
    <property type="protein sequence ID" value="MFB9315483.1"/>
    <property type="molecule type" value="Genomic_DNA"/>
</dbReference>
<evidence type="ECO:0000256" key="2">
    <source>
        <dbReference type="ARBA" id="ARBA00022741"/>
    </source>
</evidence>
<evidence type="ECO:0000313" key="7">
    <source>
        <dbReference type="Proteomes" id="UP001589750"/>
    </source>
</evidence>
<comment type="caution">
    <text evidence="6">The sequence shown here is derived from an EMBL/GenBank/DDBJ whole genome shotgun (WGS) entry which is preliminary data.</text>
</comment>
<proteinExistence type="predicted"/>
<dbReference type="NCBIfam" id="NF047744">
    <property type="entry name" value="CG0192_rel"/>
    <property type="match status" value="1"/>
</dbReference>
<keyword evidence="7" id="KW-1185">Reference proteome</keyword>
<dbReference type="Pfam" id="PF18085">
    <property type="entry name" value="Mak_N_cap"/>
    <property type="match status" value="1"/>
</dbReference>
<organism evidence="6 7">
    <name type="scientific">Nocardioides plantarum</name>
    <dbReference type="NCBI Taxonomy" id="29299"/>
    <lineage>
        <taxon>Bacteria</taxon>
        <taxon>Bacillati</taxon>
        <taxon>Actinomycetota</taxon>
        <taxon>Actinomycetes</taxon>
        <taxon>Propionibacteriales</taxon>
        <taxon>Nocardioidaceae</taxon>
        <taxon>Nocardioides</taxon>
    </lineage>
</organism>
<feature type="domain" description="Maltokinase N-terminal cap" evidence="5">
    <location>
        <begin position="20"/>
        <end position="101"/>
    </location>
</feature>
<keyword evidence="2" id="KW-0547">Nucleotide-binding</keyword>
<dbReference type="RefSeq" id="WP_140009202.1">
    <property type="nucleotide sequence ID" value="NZ_JBHMDG010000034.1"/>
</dbReference>
<dbReference type="InterPro" id="IPR040999">
    <property type="entry name" value="Mak_N_cap"/>
</dbReference>
<protein>
    <recommendedName>
        <fullName evidence="5">Maltokinase N-terminal cap domain-containing protein</fullName>
    </recommendedName>
</protein>
<name>A0ABV5KFG2_9ACTN</name>
<keyword evidence="4" id="KW-0067">ATP-binding</keyword>
<evidence type="ECO:0000313" key="6">
    <source>
        <dbReference type="EMBL" id="MFB9315483.1"/>
    </source>
</evidence>
<reference evidence="6 7" key="1">
    <citation type="submission" date="2024-09" db="EMBL/GenBank/DDBJ databases">
        <authorList>
            <person name="Sun Q."/>
            <person name="Mori K."/>
        </authorList>
    </citation>
    <scope>NUCLEOTIDE SEQUENCE [LARGE SCALE GENOMIC DNA]</scope>
    <source>
        <strain evidence="6 7">JCM 9626</strain>
    </source>
</reference>
<evidence type="ECO:0000259" key="5">
    <source>
        <dbReference type="Pfam" id="PF18085"/>
    </source>
</evidence>
<sequence length="211" mass="22537">MALLHQASISPTKLEALSAWAPHRPWFVGGGELTILGAYRFDDPADEVGIETFLVRAGDGPVLQVPLTYRSAPLVGAERDLVTEMEHSVLGRRWVYDGCADPVYAAALATTALTGGRQAEMEIEIDGVLTTREATTFVTGSGVPGTPVPAVGPVERREDVDRTVLDAAGIELTVVRVVIPTTVVAVEGEHTLLGRWPDRSTPTLLAMVRVS</sequence>
<dbReference type="Proteomes" id="UP001589750">
    <property type="component" value="Unassembled WGS sequence"/>
</dbReference>
<accession>A0ABV5KFG2</accession>